<dbReference type="SUPFAM" id="SSF55797">
    <property type="entry name" value="PR-1-like"/>
    <property type="match status" value="2"/>
</dbReference>
<dbReference type="InterPro" id="IPR035940">
    <property type="entry name" value="CAP_sf"/>
</dbReference>
<feature type="domain" description="SCP" evidence="1">
    <location>
        <begin position="259"/>
        <end position="406"/>
    </location>
</feature>
<dbReference type="EMBL" id="JARK01001455">
    <property type="protein sequence ID" value="EYB99900.1"/>
    <property type="molecule type" value="Genomic_DNA"/>
</dbReference>
<comment type="caution">
    <text evidence="2">The sequence shown here is derived from an EMBL/GenBank/DDBJ whole genome shotgun (WGS) entry which is preliminary data.</text>
</comment>
<protein>
    <recommendedName>
        <fullName evidence="1">SCP domain-containing protein</fullName>
    </recommendedName>
</protein>
<feature type="domain" description="SCP" evidence="1">
    <location>
        <begin position="52"/>
        <end position="203"/>
    </location>
</feature>
<dbReference type="AlphaFoldDB" id="A0A016TB40"/>
<organism evidence="2 3">
    <name type="scientific">Ancylostoma ceylanicum</name>
    <dbReference type="NCBI Taxonomy" id="53326"/>
    <lineage>
        <taxon>Eukaryota</taxon>
        <taxon>Metazoa</taxon>
        <taxon>Ecdysozoa</taxon>
        <taxon>Nematoda</taxon>
        <taxon>Chromadorea</taxon>
        <taxon>Rhabditida</taxon>
        <taxon>Rhabditina</taxon>
        <taxon>Rhabditomorpha</taxon>
        <taxon>Strongyloidea</taxon>
        <taxon>Ancylostomatidae</taxon>
        <taxon>Ancylostomatinae</taxon>
        <taxon>Ancylostoma</taxon>
    </lineage>
</organism>
<sequence>MVCFPLSYQNTQVSFVKFTDSIVSVISVLVNDDVAMEVPKDFGCKNSLISDDWRRAVLDYHNKLRRKVAKGEQPTNGGKATMPAAAKMNELTWDCGLEHNAWLKLCNSSTDVYPFYTTTIKTPIKNKGTPCNMTANTLEVLKTFAKESNAVDLSGQNPKRDDKIANFAIMIAEAAKGFACSYQRCSGSTETNFLCLYDTLMVADNQTYESIADKTKACDSCPANGNNPNCIEYLCQYEYTLAEDAFPSVYCYDDEMTRDMQDTAIYMHNYYRKLIATGWAKSKNGYAPRAKNMNALEYDCQQSGQEAVIALNCTTRQYNTVQGYSLNYKEFSYQVTPADALREAISAWYGELQSVDIDEKATYTDQIQTNAKNFANMALAEASKFACSAQQCNAQGITVALCVYKSIPDPDSPLYDVGKPCAGCDKTKTTCDQLNGLCVTN</sequence>
<dbReference type="Proteomes" id="UP000024635">
    <property type="component" value="Unassembled WGS sequence"/>
</dbReference>
<keyword evidence="3" id="KW-1185">Reference proteome</keyword>
<dbReference type="OrthoDB" id="5872317at2759"/>
<dbReference type="Gene3D" id="3.40.33.10">
    <property type="entry name" value="CAP"/>
    <property type="match status" value="2"/>
</dbReference>
<dbReference type="SMART" id="SM00198">
    <property type="entry name" value="SCP"/>
    <property type="match status" value="2"/>
</dbReference>
<dbReference type="STRING" id="53326.A0A016TB40"/>
<evidence type="ECO:0000313" key="2">
    <source>
        <dbReference type="EMBL" id="EYB99900.1"/>
    </source>
</evidence>
<dbReference type="CDD" id="cd05380">
    <property type="entry name" value="CAP_euk"/>
    <property type="match status" value="2"/>
</dbReference>
<dbReference type="InterPro" id="IPR014044">
    <property type="entry name" value="CAP_dom"/>
</dbReference>
<dbReference type="Pfam" id="PF00188">
    <property type="entry name" value="CAP"/>
    <property type="match status" value="2"/>
</dbReference>
<evidence type="ECO:0000259" key="1">
    <source>
        <dbReference type="SMART" id="SM00198"/>
    </source>
</evidence>
<gene>
    <name evidence="2" type="primary">Acey_s0119.g828</name>
    <name evidence="2" type="synonym">ASP-s0119.g828</name>
    <name evidence="2" type="ORF">Y032_0119g828</name>
</gene>
<reference evidence="3" key="1">
    <citation type="journal article" date="2015" name="Nat. Genet.">
        <title>The genome and transcriptome of the zoonotic hookworm Ancylostoma ceylanicum identify infection-specific gene families.</title>
        <authorList>
            <person name="Schwarz E.M."/>
            <person name="Hu Y."/>
            <person name="Antoshechkin I."/>
            <person name="Miller M.M."/>
            <person name="Sternberg P.W."/>
            <person name="Aroian R.V."/>
        </authorList>
    </citation>
    <scope>NUCLEOTIDE SEQUENCE</scope>
    <source>
        <strain evidence="3">HY135</strain>
    </source>
</reference>
<proteinExistence type="predicted"/>
<accession>A0A016TB40</accession>
<evidence type="ECO:0000313" key="3">
    <source>
        <dbReference type="Proteomes" id="UP000024635"/>
    </source>
</evidence>
<name>A0A016TB40_9BILA</name>